<dbReference type="GeneID" id="94428370"/>
<feature type="region of interest" description="Disordered" evidence="1">
    <location>
        <begin position="15"/>
        <end position="45"/>
    </location>
</feature>
<dbReference type="AlphaFoldDB" id="A0A2C6KYP1"/>
<keyword evidence="3" id="KW-1185">Reference proteome</keyword>
<organism evidence="2 3">
    <name type="scientific">Cystoisospora suis</name>
    <dbReference type="NCBI Taxonomy" id="483139"/>
    <lineage>
        <taxon>Eukaryota</taxon>
        <taxon>Sar</taxon>
        <taxon>Alveolata</taxon>
        <taxon>Apicomplexa</taxon>
        <taxon>Conoidasida</taxon>
        <taxon>Coccidia</taxon>
        <taxon>Eucoccidiorida</taxon>
        <taxon>Eimeriorina</taxon>
        <taxon>Sarcocystidae</taxon>
        <taxon>Cystoisospora</taxon>
    </lineage>
</organism>
<dbReference type="RefSeq" id="XP_067922872.1">
    <property type="nucleotide sequence ID" value="XM_068065159.1"/>
</dbReference>
<proteinExistence type="predicted"/>
<dbReference type="Proteomes" id="UP000221165">
    <property type="component" value="Unassembled WGS sequence"/>
</dbReference>
<comment type="caution">
    <text evidence="2">The sequence shown here is derived from an EMBL/GenBank/DDBJ whole genome shotgun (WGS) entry which is preliminary data.</text>
</comment>
<gene>
    <name evidence="2" type="ORF">CSUI_004978</name>
</gene>
<accession>A0A2C6KYP1</accession>
<evidence type="ECO:0000313" key="3">
    <source>
        <dbReference type="Proteomes" id="UP000221165"/>
    </source>
</evidence>
<protein>
    <submittedName>
        <fullName evidence="2">Uncharacterized protein</fullName>
    </submittedName>
</protein>
<dbReference type="VEuPathDB" id="ToxoDB:CSUI_004978"/>
<name>A0A2C6KYP1_9APIC</name>
<reference evidence="2 3" key="1">
    <citation type="journal article" date="2017" name="Int. J. Parasitol.">
        <title>The genome of the protozoan parasite Cystoisospora suis and a reverse vaccinology approach to identify vaccine candidates.</title>
        <authorList>
            <person name="Palmieri N."/>
            <person name="Shrestha A."/>
            <person name="Ruttkowski B."/>
            <person name="Beck T."/>
            <person name="Vogl C."/>
            <person name="Tomley F."/>
            <person name="Blake D.P."/>
            <person name="Joachim A."/>
        </authorList>
    </citation>
    <scope>NUCLEOTIDE SEQUENCE [LARGE SCALE GENOMIC DNA]</scope>
    <source>
        <strain evidence="2 3">Wien I</strain>
    </source>
</reference>
<dbReference type="EMBL" id="MIGC01002387">
    <property type="protein sequence ID" value="PHJ21188.1"/>
    <property type="molecule type" value="Genomic_DNA"/>
</dbReference>
<sequence length="45" mass="5245">MFWYHLSSVVHANDGANQDTELTEKKQRGSPPRLLRRFTALDDSR</sequence>
<evidence type="ECO:0000256" key="1">
    <source>
        <dbReference type="SAM" id="MobiDB-lite"/>
    </source>
</evidence>
<evidence type="ECO:0000313" key="2">
    <source>
        <dbReference type="EMBL" id="PHJ21188.1"/>
    </source>
</evidence>